<dbReference type="AlphaFoldDB" id="A0A939FS73"/>
<organism evidence="2 3">
    <name type="scientific">Streptomyces triculaminicus</name>
    <dbReference type="NCBI Taxonomy" id="2816232"/>
    <lineage>
        <taxon>Bacteria</taxon>
        <taxon>Bacillati</taxon>
        <taxon>Actinomycetota</taxon>
        <taxon>Actinomycetes</taxon>
        <taxon>Kitasatosporales</taxon>
        <taxon>Streptomycetaceae</taxon>
        <taxon>Streptomyces</taxon>
    </lineage>
</organism>
<protein>
    <submittedName>
        <fullName evidence="2">DUF1266 domain-containing protein</fullName>
    </submittedName>
</protein>
<reference evidence="2" key="1">
    <citation type="submission" date="2021-03" db="EMBL/GenBank/DDBJ databases">
        <title>Streptomyces strains.</title>
        <authorList>
            <person name="Lund M.B."/>
            <person name="Toerring T."/>
        </authorList>
    </citation>
    <scope>NUCLEOTIDE SEQUENCE</scope>
    <source>
        <strain evidence="2">JCM 4242</strain>
    </source>
</reference>
<evidence type="ECO:0000259" key="1">
    <source>
        <dbReference type="Pfam" id="PF06889"/>
    </source>
</evidence>
<dbReference type="InterPro" id="IPR009677">
    <property type="entry name" value="DUF1266"/>
</dbReference>
<evidence type="ECO:0000313" key="3">
    <source>
        <dbReference type="Proteomes" id="UP000664781"/>
    </source>
</evidence>
<evidence type="ECO:0000313" key="2">
    <source>
        <dbReference type="EMBL" id="MBO0656918.1"/>
    </source>
</evidence>
<proteinExistence type="predicted"/>
<name>A0A939FS73_9ACTN</name>
<sequence length="392" mass="44150">MSTSKPRAMAASRSWSPPTRIERDLHDAAKAGDRGRYLRVLAQADLFLYVPKDHKDASGGKPPWIPYADGRGNWCVVVRTAGERLPRRAQFTVVRTSLNELAHDWPGRRFSLHVNPGTPAAMLLTSGPWDVRRWKRTAKRHLLGDRPVSLLTKDTGHRTGPVAHALACGAHLSVRNGVLWNDLGDAYDDYERDAEILRDGWATTTAHAWQEQMDALLEGRNSPAEPEFALSVRRELSRATDTPLDADTWRRACSQVLDDLDERAIDEAVIQPLIGRILRYEARFRADGLLEPDGYVRSALAYDYGRAVSFARWGLGARLCSEATAEEAIRRAGALAREHHTSWADFSAGYALGRVMRFDTEEFGSWYTSVLEPHRLLMSEDDSPWLTLPWRQ</sequence>
<comment type="caution">
    <text evidence="2">The sequence shown here is derived from an EMBL/GenBank/DDBJ whole genome shotgun (WGS) entry which is preliminary data.</text>
</comment>
<keyword evidence="3" id="KW-1185">Reference proteome</keyword>
<accession>A0A939FS73</accession>
<dbReference type="Proteomes" id="UP000664781">
    <property type="component" value="Unassembled WGS sequence"/>
</dbReference>
<dbReference type="EMBL" id="JAFMOF010000005">
    <property type="protein sequence ID" value="MBO0656918.1"/>
    <property type="molecule type" value="Genomic_DNA"/>
</dbReference>
<dbReference type="RefSeq" id="WP_143587824.1">
    <property type="nucleotide sequence ID" value="NZ_JAFMOF010000005.1"/>
</dbReference>
<feature type="domain" description="DUF1266" evidence="1">
    <location>
        <begin position="197"/>
        <end position="390"/>
    </location>
</feature>
<dbReference type="Pfam" id="PF06889">
    <property type="entry name" value="DUF1266"/>
    <property type="match status" value="1"/>
</dbReference>
<gene>
    <name evidence="2" type="ORF">J1792_30510</name>
</gene>